<evidence type="ECO:0000313" key="4">
    <source>
        <dbReference type="Proteomes" id="UP000675409"/>
    </source>
</evidence>
<evidence type="ECO:0000259" key="2">
    <source>
        <dbReference type="Pfam" id="PF13808"/>
    </source>
</evidence>
<dbReference type="Pfam" id="PF01609">
    <property type="entry name" value="DDE_Tnp_1"/>
    <property type="match status" value="1"/>
</dbReference>
<dbReference type="PANTHER" id="PTHR30298:SF0">
    <property type="entry name" value="PROTEIN YBFL-RELATED"/>
    <property type="match status" value="1"/>
</dbReference>
<dbReference type="SUPFAM" id="SSF53098">
    <property type="entry name" value="Ribonuclease H-like"/>
    <property type="match status" value="1"/>
</dbReference>
<sequence length="353" mass="38227">MVPDPRERRGRRHTVAALIAVAVAAVLTGAKSFTAIGEWAGDAGTGVLAQLGMVRPAATESTFRRLFARLDADRLDRVLGAWAATRAAIVDGRRVVSIDGKTVRGARKAHQRAPHLVAALCAGVVIGQVGVDAKTNEIPATRDLVEILDVTGAVLTMDAAHTNPATAKAVRDAGADYVLTVKGNTGGLHARLKALPWKNIPATTSRSRGHGRRETRTIKVADVPAWIEFDGAAQVAQLRRTTWRKKAKNSPARKSVEVVYLITSAPARDAGPARLAAWILQHWEIENRLHHVRDVTYDEDRSQVRTGNAPQVMATLRNTAITLLRLAGWTNITAATRHHARNPERPITLLLQT</sequence>
<dbReference type="EMBL" id="JABBYC010000031">
    <property type="protein sequence ID" value="MBL0887599.1"/>
    <property type="molecule type" value="Genomic_DNA"/>
</dbReference>
<dbReference type="InterPro" id="IPR047647">
    <property type="entry name" value="ISAs1_transpos"/>
</dbReference>
<dbReference type="NCBIfam" id="NF033564">
    <property type="entry name" value="transpos_ISAs1"/>
    <property type="match status" value="1"/>
</dbReference>
<accession>A0ABS1LND3</accession>
<evidence type="ECO:0000259" key="1">
    <source>
        <dbReference type="Pfam" id="PF01609"/>
    </source>
</evidence>
<dbReference type="InterPro" id="IPR012337">
    <property type="entry name" value="RNaseH-like_sf"/>
</dbReference>
<dbReference type="InterPro" id="IPR002559">
    <property type="entry name" value="Transposase_11"/>
</dbReference>
<dbReference type="InterPro" id="IPR051698">
    <property type="entry name" value="Transposase_11-like"/>
</dbReference>
<dbReference type="InterPro" id="IPR032806">
    <property type="entry name" value="YbfD_N"/>
</dbReference>
<dbReference type="PANTHER" id="PTHR30298">
    <property type="entry name" value="H REPEAT-ASSOCIATED PREDICTED TRANSPOSASE"/>
    <property type="match status" value="1"/>
</dbReference>
<feature type="domain" description="H repeat-associated protein N-terminal" evidence="2">
    <location>
        <begin position="2"/>
        <end position="83"/>
    </location>
</feature>
<dbReference type="Pfam" id="PF13808">
    <property type="entry name" value="DDE_Tnp_1_assoc"/>
    <property type="match status" value="1"/>
</dbReference>
<feature type="domain" description="Transposase IS4-like" evidence="1">
    <location>
        <begin position="92"/>
        <end position="323"/>
    </location>
</feature>
<keyword evidence="4" id="KW-1185">Reference proteome</keyword>
<organism evidence="3 4">
    <name type="scientific">Myceligenerans indicum</name>
    <dbReference type="NCBI Taxonomy" id="2593663"/>
    <lineage>
        <taxon>Bacteria</taxon>
        <taxon>Bacillati</taxon>
        <taxon>Actinomycetota</taxon>
        <taxon>Actinomycetes</taxon>
        <taxon>Micrococcales</taxon>
        <taxon>Promicromonosporaceae</taxon>
        <taxon>Myceligenerans</taxon>
    </lineage>
</organism>
<comment type="caution">
    <text evidence="3">The sequence shown here is derived from an EMBL/GenBank/DDBJ whole genome shotgun (WGS) entry which is preliminary data.</text>
</comment>
<name>A0ABS1LND3_9MICO</name>
<proteinExistence type="predicted"/>
<gene>
    <name evidence="3" type="ORF">HGK34_15140</name>
</gene>
<protein>
    <submittedName>
        <fullName evidence="3">ISAs1 family transposase</fullName>
    </submittedName>
</protein>
<dbReference type="Proteomes" id="UP000675409">
    <property type="component" value="Unassembled WGS sequence"/>
</dbReference>
<reference evidence="3 4" key="1">
    <citation type="journal article" date="2021" name="Arch. Microbiol.">
        <title>Myceligenerans indicum sp. nov., an actinobacterium isolated from mangrove sediment of Sundarbans, India.</title>
        <authorList>
            <person name="Asha K."/>
            <person name="Bhadury P."/>
        </authorList>
    </citation>
    <scope>NUCLEOTIDE SEQUENCE [LARGE SCALE GENOMIC DNA]</scope>
    <source>
        <strain evidence="3 4">I2</strain>
    </source>
</reference>
<evidence type="ECO:0000313" key="3">
    <source>
        <dbReference type="EMBL" id="MBL0887599.1"/>
    </source>
</evidence>